<evidence type="ECO:0000313" key="1">
    <source>
        <dbReference type="EMBL" id="XAE42024.1"/>
    </source>
</evidence>
<protein>
    <submittedName>
        <fullName evidence="1">Uncharacterized protein</fullName>
    </submittedName>
</protein>
<sequence length="214" mass="23460">MALMVPGEAKPTPTPLASRSRTLAAMGERGELACIRWCDDSSARKKGGHHMSMLEVIRKDRLPCLHSGSDEKLENSVLKAAQKVEKTATFDKAAMLDLEKNGPTKNFRLPVFDAPIYLELWAHDAADNEYALGVMYHDLRFVITFGRGWPGSNPAIIPVIFEILPDADGHDVTINIISGKTTTDRDLNLGKSAALACLLALDAYARKEEENVNA</sequence>
<dbReference type="EMBL" id="CP152276">
    <property type="protein sequence ID" value="XAE42024.1"/>
    <property type="molecule type" value="Genomic_DNA"/>
</dbReference>
<evidence type="ECO:0000313" key="2">
    <source>
        <dbReference type="Proteomes" id="UP001449795"/>
    </source>
</evidence>
<accession>A0ABZ3D348</accession>
<proteinExistence type="predicted"/>
<name>A0ABZ3D348_9PROT</name>
<reference evidence="1 2" key="1">
    <citation type="submission" date="2024-04" db="EMBL/GenBank/DDBJ databases">
        <title>Complete genome sequence of Nguyenibacter vanlangesis HBCM-1154, a strain capable of nitrogen fixation, IAA production, and phosphorus solubilization isolated from sugarcane soil.</title>
        <authorList>
            <person name="MY HANH P."/>
        </authorList>
    </citation>
    <scope>NUCLEOTIDE SEQUENCE [LARGE SCALE GENOMIC DNA]</scope>
    <source>
        <strain evidence="1 2">HBCM 1154</strain>
    </source>
</reference>
<dbReference type="Proteomes" id="UP001449795">
    <property type="component" value="Chromosome"/>
</dbReference>
<organism evidence="1 2">
    <name type="scientific">Nguyenibacter vanlangensis</name>
    <dbReference type="NCBI Taxonomy" id="1216886"/>
    <lineage>
        <taxon>Bacteria</taxon>
        <taxon>Pseudomonadati</taxon>
        <taxon>Pseudomonadota</taxon>
        <taxon>Alphaproteobacteria</taxon>
        <taxon>Acetobacterales</taxon>
        <taxon>Acetobacteraceae</taxon>
        <taxon>Nguyenibacter</taxon>
    </lineage>
</organism>
<gene>
    <name evidence="1" type="ORF">AAC691_17380</name>
</gene>
<dbReference type="RefSeq" id="WP_342627831.1">
    <property type="nucleotide sequence ID" value="NZ_CP152276.1"/>
</dbReference>
<keyword evidence="2" id="KW-1185">Reference proteome</keyword>